<accession>A0A5M8AAZ5</accession>
<keyword evidence="2 5" id="KW-0812">Transmembrane</keyword>
<keyword evidence="4 5" id="KW-0472">Membrane</keyword>
<evidence type="ECO:0000256" key="5">
    <source>
        <dbReference type="SAM" id="Phobius"/>
    </source>
</evidence>
<evidence type="ECO:0000256" key="1">
    <source>
        <dbReference type="ARBA" id="ARBA00004141"/>
    </source>
</evidence>
<proteinExistence type="predicted"/>
<dbReference type="RefSeq" id="WP_006579613.1">
    <property type="nucleotide sequence ID" value="NZ_CP080293.1"/>
</dbReference>
<comment type="caution">
    <text evidence="6">The sequence shown here is derived from an EMBL/GenBank/DDBJ whole genome shotgun (WGS) entry which is preliminary data.</text>
</comment>
<feature type="transmembrane region" description="Helical" evidence="5">
    <location>
        <begin position="20"/>
        <end position="41"/>
    </location>
</feature>
<organism evidence="6 7">
    <name type="scientific">Cupriavidus cauae</name>
    <dbReference type="NCBI Taxonomy" id="2608999"/>
    <lineage>
        <taxon>Bacteria</taxon>
        <taxon>Pseudomonadati</taxon>
        <taxon>Pseudomonadota</taxon>
        <taxon>Betaproteobacteria</taxon>
        <taxon>Burkholderiales</taxon>
        <taxon>Burkholderiaceae</taxon>
        <taxon>Cupriavidus</taxon>
    </lineage>
</organism>
<feature type="transmembrane region" description="Helical" evidence="5">
    <location>
        <begin position="53"/>
        <end position="72"/>
    </location>
</feature>
<sequence>MNDLVRSFVRALISQLHPRMLALTVIPFVLATVFWGGLLYFTWDPVMTAARGFLETSIFTSWIYGALDWFGLSSLRAVVAPLFVVALTIPLAVASLLLFIGLWSVPAAVRFLERSYPELAKSKGGSVLGSVWHSLSSTGVFLLLVLISLPLWLVPPFFALVPPLLWGWLTYRVMTYDALADHASADERKAIMRRHRMPLLIIGVVVGLLGSAPTLLWVSSAAIIFLFPFVLAGALWLYALIFIFSALWFGHYCLHALGQLRAERQSVAPPPAGPDVIELAPSDVRRIESS</sequence>
<dbReference type="EMBL" id="VWRN01000049">
    <property type="protein sequence ID" value="KAA6119802.1"/>
    <property type="molecule type" value="Genomic_DNA"/>
</dbReference>
<protein>
    <submittedName>
        <fullName evidence="6">EI24 domain-containing protein</fullName>
    </submittedName>
</protein>
<gene>
    <name evidence="6" type="ORF">F1599_18665</name>
</gene>
<comment type="subcellular location">
    <subcellularLocation>
        <location evidence="1">Membrane</location>
        <topology evidence="1">Multi-pass membrane protein</topology>
    </subcellularLocation>
</comment>
<feature type="transmembrane region" description="Helical" evidence="5">
    <location>
        <begin position="153"/>
        <end position="171"/>
    </location>
</feature>
<keyword evidence="7" id="KW-1185">Reference proteome</keyword>
<evidence type="ECO:0000313" key="7">
    <source>
        <dbReference type="Proteomes" id="UP000324324"/>
    </source>
</evidence>
<dbReference type="Pfam" id="PF07264">
    <property type="entry name" value="EI24"/>
    <property type="match status" value="1"/>
</dbReference>
<feature type="transmembrane region" description="Helical" evidence="5">
    <location>
        <begin position="199"/>
        <end position="229"/>
    </location>
</feature>
<name>A0A5M8AAZ5_9BURK</name>
<evidence type="ECO:0000256" key="4">
    <source>
        <dbReference type="ARBA" id="ARBA00023136"/>
    </source>
</evidence>
<keyword evidence="3 5" id="KW-1133">Transmembrane helix</keyword>
<dbReference type="InterPro" id="IPR059112">
    <property type="entry name" value="CysZ/EI24"/>
</dbReference>
<dbReference type="AlphaFoldDB" id="A0A5M8AAZ5"/>
<evidence type="ECO:0000313" key="6">
    <source>
        <dbReference type="EMBL" id="KAA6119802.1"/>
    </source>
</evidence>
<feature type="transmembrane region" description="Helical" evidence="5">
    <location>
        <begin position="78"/>
        <end position="105"/>
    </location>
</feature>
<evidence type="ECO:0000256" key="3">
    <source>
        <dbReference type="ARBA" id="ARBA00022989"/>
    </source>
</evidence>
<reference evidence="6 7" key="1">
    <citation type="submission" date="2019-09" db="EMBL/GenBank/DDBJ databases">
        <title>Isolation of a novel species in the genus Cupriavidus from patients with sepsis using whole genome sequencing.</title>
        <authorList>
            <person name="Kweon O.J."/>
            <person name="Lee M.-K."/>
        </authorList>
    </citation>
    <scope>NUCLEOTIDE SEQUENCE [LARGE SCALE GENOMIC DNA]</scope>
    <source>
        <strain evidence="6 7">MKL-01</strain>
    </source>
</reference>
<evidence type="ECO:0000256" key="2">
    <source>
        <dbReference type="ARBA" id="ARBA00022692"/>
    </source>
</evidence>
<dbReference type="Proteomes" id="UP000324324">
    <property type="component" value="Unassembled WGS sequence"/>
</dbReference>